<protein>
    <submittedName>
        <fullName evidence="1">Uncharacterized protein</fullName>
    </submittedName>
</protein>
<dbReference type="Proteomes" id="UP000663444">
    <property type="component" value="Chromosome"/>
</dbReference>
<dbReference type="AlphaFoldDB" id="A0A974SRJ5"/>
<dbReference type="RefSeq" id="WP_203388738.1">
    <property type="nucleotide sequence ID" value="NZ_CP064781.1"/>
</dbReference>
<proteinExistence type="predicted"/>
<evidence type="ECO:0000313" key="1">
    <source>
        <dbReference type="EMBL" id="QRJ65213.1"/>
    </source>
</evidence>
<reference evidence="1" key="1">
    <citation type="submission" date="2020-11" db="EMBL/GenBank/DDBJ databases">
        <title>Azospira restricta DSM 18626 genome sequence.</title>
        <authorList>
            <person name="Moe W.M."/>
        </authorList>
    </citation>
    <scope>NUCLEOTIDE SEQUENCE</scope>
    <source>
        <strain evidence="1">DSM 18626</strain>
    </source>
</reference>
<gene>
    <name evidence="1" type="ORF">IWH25_07735</name>
</gene>
<organism evidence="1 2">
    <name type="scientific">Azospira restricta</name>
    <dbReference type="NCBI Taxonomy" id="404405"/>
    <lineage>
        <taxon>Bacteria</taxon>
        <taxon>Pseudomonadati</taxon>
        <taxon>Pseudomonadota</taxon>
        <taxon>Betaproteobacteria</taxon>
        <taxon>Rhodocyclales</taxon>
        <taxon>Rhodocyclaceae</taxon>
        <taxon>Azospira</taxon>
    </lineage>
</organism>
<dbReference type="KEGG" id="ares:IWH25_07735"/>
<evidence type="ECO:0000313" key="2">
    <source>
        <dbReference type="Proteomes" id="UP000663444"/>
    </source>
</evidence>
<dbReference type="EMBL" id="CP064781">
    <property type="protein sequence ID" value="QRJ65213.1"/>
    <property type="molecule type" value="Genomic_DNA"/>
</dbReference>
<accession>A0A974SRJ5</accession>
<keyword evidence="2" id="KW-1185">Reference proteome</keyword>
<name>A0A974SRJ5_9RHOO</name>
<sequence>MDQGFPTDRQFARRHLAWHNYGFLSLDELAAPTKTPSMIVSPDKRRATPLPAATDALRTDIRPDAGQPSARRATVVPVFKFFL</sequence>